<evidence type="ECO:0000313" key="2">
    <source>
        <dbReference type="EMBL" id="KZS90570.1"/>
    </source>
</evidence>
<dbReference type="PANTHER" id="PTHR33096">
    <property type="entry name" value="CXC2 DOMAIN-CONTAINING PROTEIN"/>
    <property type="match status" value="1"/>
</dbReference>
<dbReference type="Proteomes" id="UP000076722">
    <property type="component" value="Unassembled WGS sequence"/>
</dbReference>
<gene>
    <name evidence="2" type="ORF">SISNIDRAFT_386166</name>
</gene>
<dbReference type="InterPro" id="IPR040521">
    <property type="entry name" value="KDZ"/>
</dbReference>
<dbReference type="Pfam" id="PF18803">
    <property type="entry name" value="CxC2"/>
    <property type="match status" value="1"/>
</dbReference>
<dbReference type="PANTHER" id="PTHR33096:SF1">
    <property type="entry name" value="CXC1-LIKE CYSTEINE CLUSTER ASSOCIATED WITH KDZ TRANSPOSASES DOMAIN-CONTAINING PROTEIN"/>
    <property type="match status" value="1"/>
</dbReference>
<dbReference type="AlphaFoldDB" id="A0A164RHU5"/>
<reference evidence="2 3" key="1">
    <citation type="journal article" date="2016" name="Mol. Biol. Evol.">
        <title>Comparative Genomics of Early-Diverging Mushroom-Forming Fungi Provides Insights into the Origins of Lignocellulose Decay Capabilities.</title>
        <authorList>
            <person name="Nagy L.G."/>
            <person name="Riley R."/>
            <person name="Tritt A."/>
            <person name="Adam C."/>
            <person name="Daum C."/>
            <person name="Floudas D."/>
            <person name="Sun H."/>
            <person name="Yadav J.S."/>
            <person name="Pangilinan J."/>
            <person name="Larsson K.H."/>
            <person name="Matsuura K."/>
            <person name="Barry K."/>
            <person name="Labutti K."/>
            <person name="Kuo R."/>
            <person name="Ohm R.A."/>
            <person name="Bhattacharya S.S."/>
            <person name="Shirouzu T."/>
            <person name="Yoshinaga Y."/>
            <person name="Martin F.M."/>
            <person name="Grigoriev I.V."/>
            <person name="Hibbett D.S."/>
        </authorList>
    </citation>
    <scope>NUCLEOTIDE SEQUENCE [LARGE SCALE GENOMIC DNA]</scope>
    <source>
        <strain evidence="2 3">HHB9708</strain>
    </source>
</reference>
<organism evidence="2 3">
    <name type="scientific">Sistotremastrum niveocremeum HHB9708</name>
    <dbReference type="NCBI Taxonomy" id="1314777"/>
    <lineage>
        <taxon>Eukaryota</taxon>
        <taxon>Fungi</taxon>
        <taxon>Dikarya</taxon>
        <taxon>Basidiomycota</taxon>
        <taxon>Agaricomycotina</taxon>
        <taxon>Agaricomycetes</taxon>
        <taxon>Sistotremastrales</taxon>
        <taxon>Sistotremastraceae</taxon>
        <taxon>Sertulicium</taxon>
        <taxon>Sertulicium niveocremeum</taxon>
    </lineage>
</organism>
<feature type="non-terminal residue" evidence="2">
    <location>
        <position position="1"/>
    </location>
</feature>
<proteinExistence type="predicted"/>
<feature type="domain" description="CxC2-like cysteine cluster KDZ transposase-associated" evidence="1">
    <location>
        <begin position="44"/>
        <end position="152"/>
    </location>
</feature>
<keyword evidence="3" id="KW-1185">Reference proteome</keyword>
<dbReference type="STRING" id="1314777.A0A164RHU5"/>
<protein>
    <recommendedName>
        <fullName evidence="1">CxC2-like cysteine cluster KDZ transposase-associated domain-containing protein</fullName>
    </recommendedName>
</protein>
<feature type="non-terminal residue" evidence="2">
    <location>
        <position position="898"/>
    </location>
</feature>
<name>A0A164RHU5_9AGAM</name>
<evidence type="ECO:0000313" key="3">
    <source>
        <dbReference type="Proteomes" id="UP000076722"/>
    </source>
</evidence>
<sequence>LYQCQDCFLPPLACSDCTVRMHTHHPLHRIKKWYGGTWHRSSLWEIGLTVCLGHDDLSPCPVPHRYDAPITVLHTTGFHDVAVVFCGCSTNPNDLLKRNQLLRVKWFPASQDKPQTAFTFDLLELFHQITSVSGFSAHQYHSALQNLTDNSGTVNVPVSKRYDDLGHCTRYYRHLQMLKRAGRAHEDNGIANTAQGALALQCPACPHPAINLPPDWQHCAANLWLFTLYLAIDANFRLKLKDRGISKDPELGSGWAYFVEHTKYMEQISKSQDLTSDCDSTHRAIERAHLKSHKGYTVTGVGAVICGRHGLVRPNGIGDLQVGERYVNMDYIFLSSILGATVCQILISYDIACQWSKNLRERVKGYPPELAATFFLFILIFVIPKFHLPAHGEKCQCPFSLNYREGSARLDGEGIERGWAHLGPYSSSHKEKTAANRHDSMDDLLGSWNWRKIKEMGITLLSKFHLAKAGLAKQEAAFLSLSEVTSDANVTEWTEMLNTWQKDPHNAPNPFQEPNDEQAQSANRVLVAQQEELERAQGMILEVDNVSPAEFLDRGINLEISILKFNAKLAEDKPKIGSSLAAVYGERKSALLRKIHAWRDLQYSHMPGVQVLLRGEDEDTEDSEQVDLQPLTVKLLLPSHLSDTVEQGATCSDRQRCTTDGLCLKEQRLRMAHCESALTALRRAIRLKINIYKAKEANVRGQRSGTRAGGVLAQYQQKITQAADIYRLSYNALQALKPNGSWMATFKLLRAADCKGPQLQDQDDDQGTAAHRYRQRRLGEGDFQPSWIWSAPGDHLEGDAIGQFQCCYSIFKLKKSTAMRVDWVKAYSRMKRWEEECTLVVEEMRRVLVYFEWKSQWWTDKLGQRMEASDEVQAGLTAYCHKQSEMWRTMAVQSAHLW</sequence>
<dbReference type="OrthoDB" id="3192989at2759"/>
<dbReference type="EMBL" id="KV419420">
    <property type="protein sequence ID" value="KZS90570.1"/>
    <property type="molecule type" value="Genomic_DNA"/>
</dbReference>
<accession>A0A164RHU5</accession>
<evidence type="ECO:0000259" key="1">
    <source>
        <dbReference type="Pfam" id="PF18803"/>
    </source>
</evidence>
<dbReference type="InterPro" id="IPR041457">
    <property type="entry name" value="CxC2_KDZ-assoc"/>
</dbReference>
<dbReference type="Pfam" id="PF18758">
    <property type="entry name" value="KDZ"/>
    <property type="match status" value="1"/>
</dbReference>